<comment type="caution">
    <text evidence="9">The sequence shown here is derived from an EMBL/GenBank/DDBJ whole genome shotgun (WGS) entry which is preliminary data.</text>
</comment>
<proteinExistence type="inferred from homology"/>
<dbReference type="Gene3D" id="1.10.3720.10">
    <property type="entry name" value="MetI-like"/>
    <property type="match status" value="1"/>
</dbReference>
<evidence type="ECO:0000313" key="10">
    <source>
        <dbReference type="Proteomes" id="UP000886884"/>
    </source>
</evidence>
<feature type="transmembrane region" description="Helical" evidence="7">
    <location>
        <begin position="175"/>
        <end position="196"/>
    </location>
</feature>
<feature type="transmembrane region" description="Helical" evidence="7">
    <location>
        <begin position="101"/>
        <end position="122"/>
    </location>
</feature>
<evidence type="ECO:0000259" key="8">
    <source>
        <dbReference type="PROSITE" id="PS50928"/>
    </source>
</evidence>
<feature type="domain" description="ABC transmembrane type-1" evidence="8">
    <location>
        <begin position="95"/>
        <end position="302"/>
    </location>
</feature>
<feature type="transmembrane region" description="Helical" evidence="7">
    <location>
        <begin position="134"/>
        <end position="155"/>
    </location>
</feature>
<evidence type="ECO:0000256" key="1">
    <source>
        <dbReference type="ARBA" id="ARBA00004651"/>
    </source>
</evidence>
<feature type="transmembrane region" description="Helical" evidence="7">
    <location>
        <begin position="239"/>
        <end position="263"/>
    </location>
</feature>
<keyword evidence="5 7" id="KW-1133">Transmembrane helix</keyword>
<dbReference type="SUPFAM" id="SSF161098">
    <property type="entry name" value="MetI-like"/>
    <property type="match status" value="1"/>
</dbReference>
<keyword evidence="2 7" id="KW-0813">Transport</keyword>
<evidence type="ECO:0000256" key="6">
    <source>
        <dbReference type="ARBA" id="ARBA00023136"/>
    </source>
</evidence>
<dbReference type="Pfam" id="PF00528">
    <property type="entry name" value="BPD_transp_1"/>
    <property type="match status" value="1"/>
</dbReference>
<dbReference type="InterPro" id="IPR035906">
    <property type="entry name" value="MetI-like_sf"/>
</dbReference>
<organism evidence="9 10">
    <name type="scientific">Candidatus Ornithocaccomicrobium faecavium</name>
    <dbReference type="NCBI Taxonomy" id="2840890"/>
    <lineage>
        <taxon>Bacteria</taxon>
        <taxon>Bacillati</taxon>
        <taxon>Bacillota</taxon>
        <taxon>Clostridia</taxon>
        <taxon>Candidatus Ornithocaccomicrobium</taxon>
    </lineage>
</organism>
<dbReference type="PROSITE" id="PS50928">
    <property type="entry name" value="ABC_TM1"/>
    <property type="match status" value="1"/>
</dbReference>
<evidence type="ECO:0000256" key="5">
    <source>
        <dbReference type="ARBA" id="ARBA00022989"/>
    </source>
</evidence>
<protein>
    <submittedName>
        <fullName evidence="9">ABC transporter permease</fullName>
    </submittedName>
</protein>
<evidence type="ECO:0000256" key="3">
    <source>
        <dbReference type="ARBA" id="ARBA00022475"/>
    </source>
</evidence>
<dbReference type="InterPro" id="IPR045621">
    <property type="entry name" value="BPD_transp_1_N"/>
</dbReference>
<feature type="transmembrane region" description="Helical" evidence="7">
    <location>
        <begin position="9"/>
        <end position="30"/>
    </location>
</feature>
<dbReference type="Proteomes" id="UP000886884">
    <property type="component" value="Unassembled WGS sequence"/>
</dbReference>
<reference evidence="9" key="2">
    <citation type="journal article" date="2021" name="PeerJ">
        <title>Extensive microbial diversity within the chicken gut microbiome revealed by metagenomics and culture.</title>
        <authorList>
            <person name="Gilroy R."/>
            <person name="Ravi A."/>
            <person name="Getino M."/>
            <person name="Pursley I."/>
            <person name="Horton D.L."/>
            <person name="Alikhan N.F."/>
            <person name="Baker D."/>
            <person name="Gharbi K."/>
            <person name="Hall N."/>
            <person name="Watson M."/>
            <person name="Adriaenssens E.M."/>
            <person name="Foster-Nyarko E."/>
            <person name="Jarju S."/>
            <person name="Secka A."/>
            <person name="Antonio M."/>
            <person name="Oren A."/>
            <person name="Chaudhuri R.R."/>
            <person name="La Ragione R."/>
            <person name="Hildebrand F."/>
            <person name="Pallen M.J."/>
        </authorList>
    </citation>
    <scope>NUCLEOTIDE SEQUENCE</scope>
    <source>
        <strain evidence="9">CHK183-6373</strain>
    </source>
</reference>
<feature type="transmembrane region" description="Helical" evidence="7">
    <location>
        <begin position="283"/>
        <end position="309"/>
    </location>
</feature>
<accession>A0A9D1P9W3</accession>
<dbReference type="PANTHER" id="PTHR30465">
    <property type="entry name" value="INNER MEMBRANE ABC TRANSPORTER"/>
    <property type="match status" value="1"/>
</dbReference>
<keyword evidence="4 7" id="KW-0812">Transmembrane</keyword>
<evidence type="ECO:0000313" key="9">
    <source>
        <dbReference type="EMBL" id="HIV28565.1"/>
    </source>
</evidence>
<evidence type="ECO:0000256" key="7">
    <source>
        <dbReference type="RuleBase" id="RU363032"/>
    </source>
</evidence>
<keyword evidence="3" id="KW-1003">Cell membrane</keyword>
<comment type="similarity">
    <text evidence="7">Belongs to the binding-protein-dependent transport system permease family.</text>
</comment>
<dbReference type="CDD" id="cd06261">
    <property type="entry name" value="TM_PBP2"/>
    <property type="match status" value="1"/>
</dbReference>
<comment type="subcellular location">
    <subcellularLocation>
        <location evidence="1 7">Cell membrane</location>
        <topology evidence="1 7">Multi-pass membrane protein</topology>
    </subcellularLocation>
</comment>
<dbReference type="AlphaFoldDB" id="A0A9D1P9W3"/>
<dbReference type="InterPro" id="IPR000515">
    <property type="entry name" value="MetI-like"/>
</dbReference>
<dbReference type="GO" id="GO:0005886">
    <property type="term" value="C:plasma membrane"/>
    <property type="evidence" value="ECO:0007669"/>
    <property type="project" value="UniProtKB-SubCell"/>
</dbReference>
<evidence type="ECO:0000256" key="4">
    <source>
        <dbReference type="ARBA" id="ARBA00022692"/>
    </source>
</evidence>
<dbReference type="GO" id="GO:0055085">
    <property type="term" value="P:transmembrane transport"/>
    <property type="evidence" value="ECO:0007669"/>
    <property type="project" value="InterPro"/>
</dbReference>
<evidence type="ECO:0000256" key="2">
    <source>
        <dbReference type="ARBA" id="ARBA00022448"/>
    </source>
</evidence>
<dbReference type="PANTHER" id="PTHR30465:SF0">
    <property type="entry name" value="OLIGOPEPTIDE TRANSPORT SYSTEM PERMEASE PROTEIN APPB"/>
    <property type="match status" value="1"/>
</dbReference>
<sequence length="319" mass="36156">MVKYVCKRVLLLLMVFFVIISICFVLIKLLPNKPAEQFGKDMALIEMRREALGYNKPLIEQYWIFIQKSLIGGDWGISETLYLGQNVWDKFMEKMPATMLVNSYAMLFSVPLGLLFGIYAALRKNKWQDHFISTAVMIFVSVPSYVYAFLVQYLLCFKLKWFPFQMAAGFDYFSWETFHSLIPAILSLGFGTIAGLTRYTRAELTEVLTSDYLLLARTKGLSRAQTTVRHALRNSMVPIFPMILGEFIGIIGGSLIIEQIFGIPGVGALYIDSITAATPDYNFFMLLSAFYTLVGLVSGILVDLSYGFIDPRIRMGSKK</sequence>
<dbReference type="Pfam" id="PF19300">
    <property type="entry name" value="BPD_transp_1_N"/>
    <property type="match status" value="1"/>
</dbReference>
<dbReference type="EMBL" id="DVOT01000209">
    <property type="protein sequence ID" value="HIV28565.1"/>
    <property type="molecule type" value="Genomic_DNA"/>
</dbReference>
<gene>
    <name evidence="9" type="ORF">IAA64_11370</name>
</gene>
<name>A0A9D1P9W3_9FIRM</name>
<keyword evidence="6 7" id="KW-0472">Membrane</keyword>
<reference evidence="9" key="1">
    <citation type="submission" date="2020-10" db="EMBL/GenBank/DDBJ databases">
        <authorList>
            <person name="Gilroy R."/>
        </authorList>
    </citation>
    <scope>NUCLEOTIDE SEQUENCE</scope>
    <source>
        <strain evidence="9">CHK183-6373</strain>
    </source>
</reference>